<organism evidence="3 4">
    <name type="scientific">Triticum turgidum subsp. durum</name>
    <name type="common">Durum wheat</name>
    <name type="synonym">Triticum durum</name>
    <dbReference type="NCBI Taxonomy" id="4567"/>
    <lineage>
        <taxon>Eukaryota</taxon>
        <taxon>Viridiplantae</taxon>
        <taxon>Streptophyta</taxon>
        <taxon>Embryophyta</taxon>
        <taxon>Tracheophyta</taxon>
        <taxon>Spermatophyta</taxon>
        <taxon>Magnoliopsida</taxon>
        <taxon>Liliopsida</taxon>
        <taxon>Poales</taxon>
        <taxon>Poaceae</taxon>
        <taxon>BOP clade</taxon>
        <taxon>Pooideae</taxon>
        <taxon>Triticodae</taxon>
        <taxon>Triticeae</taxon>
        <taxon>Triticinae</taxon>
        <taxon>Triticum</taxon>
    </lineage>
</organism>
<gene>
    <name evidence="3" type="ORF">TRITD_6Bv1G080580</name>
</gene>
<dbReference type="InterPro" id="IPR032818">
    <property type="entry name" value="DedA-like"/>
</dbReference>
<dbReference type="EMBL" id="LT934122">
    <property type="protein sequence ID" value="VAI56813.1"/>
    <property type="molecule type" value="Genomic_DNA"/>
</dbReference>
<keyword evidence="2" id="KW-0472">Membrane</keyword>
<dbReference type="Proteomes" id="UP000324705">
    <property type="component" value="Chromosome 6B"/>
</dbReference>
<dbReference type="PANTHER" id="PTHR30353:SF0">
    <property type="entry name" value="TRANSMEMBRANE PROTEIN"/>
    <property type="match status" value="1"/>
</dbReference>
<name>A0A9R1B9V7_TRITD</name>
<evidence type="ECO:0000313" key="3">
    <source>
        <dbReference type="EMBL" id="VAI56813.1"/>
    </source>
</evidence>
<evidence type="ECO:0000256" key="2">
    <source>
        <dbReference type="SAM" id="Phobius"/>
    </source>
</evidence>
<evidence type="ECO:0000313" key="4">
    <source>
        <dbReference type="Proteomes" id="UP000324705"/>
    </source>
</evidence>
<proteinExistence type="predicted"/>
<feature type="transmembrane region" description="Helical" evidence="2">
    <location>
        <begin position="151"/>
        <end position="167"/>
    </location>
</feature>
<reference evidence="3 4" key="1">
    <citation type="submission" date="2017-09" db="EMBL/GenBank/DDBJ databases">
        <authorList>
            <consortium name="International Durum Wheat Genome Sequencing Consortium (IDWGSC)"/>
            <person name="Milanesi L."/>
        </authorList>
    </citation>
    <scope>NUCLEOTIDE SEQUENCE [LARGE SCALE GENOMIC DNA]</scope>
    <source>
        <strain evidence="4">cv. Svevo</strain>
    </source>
</reference>
<feature type="transmembrane region" description="Helical" evidence="2">
    <location>
        <begin position="87"/>
        <end position="108"/>
    </location>
</feature>
<feature type="compositionally biased region" description="Low complexity" evidence="1">
    <location>
        <begin position="25"/>
        <end position="44"/>
    </location>
</feature>
<accession>A0A9R1B9V7</accession>
<dbReference type="PANTHER" id="PTHR30353">
    <property type="entry name" value="INNER MEMBRANE PROTEIN DEDA-RELATED"/>
    <property type="match status" value="1"/>
</dbReference>
<keyword evidence="2" id="KW-0812">Transmembrane</keyword>
<keyword evidence="4" id="KW-1185">Reference proteome</keyword>
<evidence type="ECO:0000256" key="1">
    <source>
        <dbReference type="SAM" id="MobiDB-lite"/>
    </source>
</evidence>
<dbReference type="Gramene" id="TRITD6Bv1G080580.3">
    <property type="protein sequence ID" value="TRITD6Bv1G080580.3"/>
    <property type="gene ID" value="TRITD6Bv1G080580"/>
</dbReference>
<dbReference type="AlphaFoldDB" id="A0A9R1B9V7"/>
<protein>
    <submittedName>
        <fullName evidence="3">Uncharacterized protein</fullName>
    </submittedName>
</protein>
<feature type="transmembrane region" description="Helical" evidence="2">
    <location>
        <begin position="179"/>
        <end position="195"/>
    </location>
</feature>
<sequence>MATVHARLGCLPQPPPPRLPRRRATFSSGSRRSAAARSRVTSLRRASRLGPWTAQAMSGAEPPAGGGEAGEIIDAVEVEPSNAGASLLAKVAVALGVAVTVTAISIFMKQPSSGPSFSLPQIIDASAQSDTVGYTFSQFGKKVIIPESTPGWVYFWLLMAAGFGLFVSEEALNVWVCPLYWGVCISDMVPFYLAWN</sequence>
<feature type="region of interest" description="Disordered" evidence="1">
    <location>
        <begin position="1"/>
        <end position="46"/>
    </location>
</feature>
<keyword evidence="2" id="KW-1133">Transmembrane helix</keyword>